<feature type="compositionally biased region" description="Basic residues" evidence="4">
    <location>
        <begin position="221"/>
        <end position="230"/>
    </location>
</feature>
<feature type="region of interest" description="Disordered" evidence="4">
    <location>
        <begin position="198"/>
        <end position="281"/>
    </location>
</feature>
<dbReference type="Gene3D" id="3.30.565.10">
    <property type="entry name" value="Histidine kinase-like ATPase, C-terminal domain"/>
    <property type="match status" value="1"/>
</dbReference>
<evidence type="ECO:0000256" key="2">
    <source>
        <dbReference type="ARBA" id="ARBA00022777"/>
    </source>
</evidence>
<sequence>MWSVGTVDAPGTSAPQPSPVAPSARERPGDRRAVDTGPIGRWRPLLFGSPWLIYLLYPVAAIWDRPAGVRWLGLGALLLFAACFVLGIATVGPARRGQPGALRRVVVVLAAMLLLLSLAAPAAGDNVVAGLIYVGVLATMTLPTRAAVAVVTLLAVSAEVVPRVVPGWQADNFFAFQVLVSCFAAWGITQVISRNAEPGAGARADPAPGGRGGARTDGARPARHPRAQPHGHHDQGRGSPVAWRRPRAPSAQVPRSPTSSVWRERRWPTSARPSAACAASRWPASLAGARTALEAAGIRADLPSAVEAVPSRWRELYAWAVREGVTNVVRHSGATSCVVRLGPRAVEIEDDGCGPSADASGRRQGHGLDGLRERVAREGARLVVGPAAGHGFLLRVEVPA</sequence>
<feature type="compositionally biased region" description="Low complexity" evidence="4">
    <location>
        <begin position="198"/>
        <end position="208"/>
    </location>
</feature>
<accession>A0ABQ6JBP5</accession>
<dbReference type="Proteomes" id="UP001157017">
    <property type="component" value="Unassembled WGS sequence"/>
</dbReference>
<protein>
    <recommendedName>
        <fullName evidence="8">Histidine kinase/HSP90-like ATPase domain-containing protein</fullName>
    </recommendedName>
</protein>
<keyword evidence="2" id="KW-0418">Kinase</keyword>
<feature type="transmembrane region" description="Helical" evidence="5">
    <location>
        <begin position="105"/>
        <end position="124"/>
    </location>
</feature>
<feature type="transmembrane region" description="Helical" evidence="5">
    <location>
        <begin position="45"/>
        <end position="63"/>
    </location>
</feature>
<dbReference type="SUPFAM" id="SSF55874">
    <property type="entry name" value="ATPase domain of HSP90 chaperone/DNA topoisomerase II/histidine kinase"/>
    <property type="match status" value="1"/>
</dbReference>
<dbReference type="CDD" id="cd16917">
    <property type="entry name" value="HATPase_UhpB-NarQ-NarX-like"/>
    <property type="match status" value="1"/>
</dbReference>
<dbReference type="InterPro" id="IPR036890">
    <property type="entry name" value="HATPase_C_sf"/>
</dbReference>
<feature type="transmembrane region" description="Helical" evidence="5">
    <location>
        <begin position="168"/>
        <end position="188"/>
    </location>
</feature>
<feature type="transmembrane region" description="Helical" evidence="5">
    <location>
        <begin position="130"/>
        <end position="156"/>
    </location>
</feature>
<organism evidence="6 7">
    <name type="scientific">Angustibacter aerolatus</name>
    <dbReference type="NCBI Taxonomy" id="1162965"/>
    <lineage>
        <taxon>Bacteria</taxon>
        <taxon>Bacillati</taxon>
        <taxon>Actinomycetota</taxon>
        <taxon>Actinomycetes</taxon>
        <taxon>Kineosporiales</taxon>
        <taxon>Kineosporiaceae</taxon>
    </lineage>
</organism>
<reference evidence="7" key="1">
    <citation type="journal article" date="2019" name="Int. J. Syst. Evol. Microbiol.">
        <title>The Global Catalogue of Microorganisms (GCM) 10K type strain sequencing project: providing services to taxonomists for standard genome sequencing and annotation.</title>
        <authorList>
            <consortium name="The Broad Institute Genomics Platform"/>
            <consortium name="The Broad Institute Genome Sequencing Center for Infectious Disease"/>
            <person name="Wu L."/>
            <person name="Ma J."/>
        </authorList>
    </citation>
    <scope>NUCLEOTIDE SEQUENCE [LARGE SCALE GENOMIC DNA]</scope>
    <source>
        <strain evidence="7">NBRC 108730</strain>
    </source>
</reference>
<feature type="region of interest" description="Disordered" evidence="4">
    <location>
        <begin position="1"/>
        <end position="35"/>
    </location>
</feature>
<keyword evidence="3" id="KW-0902">Two-component regulatory system</keyword>
<keyword evidence="5" id="KW-1133">Transmembrane helix</keyword>
<name>A0ABQ6JBP5_9ACTN</name>
<keyword evidence="1" id="KW-0808">Transferase</keyword>
<keyword evidence="5" id="KW-0812">Transmembrane</keyword>
<gene>
    <name evidence="6" type="ORF">GCM10025868_08510</name>
</gene>
<feature type="transmembrane region" description="Helical" evidence="5">
    <location>
        <begin position="69"/>
        <end position="93"/>
    </location>
</feature>
<keyword evidence="5" id="KW-0472">Membrane</keyword>
<feature type="compositionally biased region" description="Low complexity" evidence="4">
    <location>
        <begin position="270"/>
        <end position="281"/>
    </location>
</feature>
<proteinExistence type="predicted"/>
<feature type="compositionally biased region" description="Basic and acidic residues" evidence="4">
    <location>
        <begin position="24"/>
        <end position="34"/>
    </location>
</feature>
<dbReference type="InterPro" id="IPR050482">
    <property type="entry name" value="Sensor_HK_TwoCompSys"/>
</dbReference>
<evidence type="ECO:0008006" key="8">
    <source>
        <dbReference type="Google" id="ProtNLM"/>
    </source>
</evidence>
<evidence type="ECO:0000313" key="7">
    <source>
        <dbReference type="Proteomes" id="UP001157017"/>
    </source>
</evidence>
<evidence type="ECO:0000256" key="1">
    <source>
        <dbReference type="ARBA" id="ARBA00022679"/>
    </source>
</evidence>
<comment type="caution">
    <text evidence="6">The sequence shown here is derived from an EMBL/GenBank/DDBJ whole genome shotgun (WGS) entry which is preliminary data.</text>
</comment>
<dbReference type="EMBL" id="BSUZ01000001">
    <property type="protein sequence ID" value="GMA85601.1"/>
    <property type="molecule type" value="Genomic_DNA"/>
</dbReference>
<dbReference type="PANTHER" id="PTHR24421">
    <property type="entry name" value="NITRATE/NITRITE SENSOR PROTEIN NARX-RELATED"/>
    <property type="match status" value="1"/>
</dbReference>
<evidence type="ECO:0000256" key="3">
    <source>
        <dbReference type="ARBA" id="ARBA00023012"/>
    </source>
</evidence>
<evidence type="ECO:0000256" key="4">
    <source>
        <dbReference type="SAM" id="MobiDB-lite"/>
    </source>
</evidence>
<evidence type="ECO:0000256" key="5">
    <source>
        <dbReference type="SAM" id="Phobius"/>
    </source>
</evidence>
<dbReference type="PANTHER" id="PTHR24421:SF63">
    <property type="entry name" value="SENSOR HISTIDINE KINASE DESK"/>
    <property type="match status" value="1"/>
</dbReference>
<evidence type="ECO:0000313" key="6">
    <source>
        <dbReference type="EMBL" id="GMA85601.1"/>
    </source>
</evidence>
<keyword evidence="7" id="KW-1185">Reference proteome</keyword>